<dbReference type="Proteomes" id="UP000628086">
    <property type="component" value="Unassembled WGS sequence"/>
</dbReference>
<evidence type="ECO:0000313" key="5">
    <source>
        <dbReference type="Proteomes" id="UP000628086"/>
    </source>
</evidence>
<keyword evidence="5" id="KW-1185">Reference proteome</keyword>
<feature type="domain" description="Zeta toxin" evidence="3">
    <location>
        <begin position="107"/>
        <end position="188"/>
    </location>
</feature>
<keyword evidence="2" id="KW-0067">ATP-binding</keyword>
<protein>
    <submittedName>
        <fullName evidence="4">Zeta toxin family protein</fullName>
    </submittedName>
</protein>
<evidence type="ECO:0000256" key="2">
    <source>
        <dbReference type="ARBA" id="ARBA00022840"/>
    </source>
</evidence>
<comment type="caution">
    <text evidence="4">The sequence shown here is derived from an EMBL/GenBank/DDBJ whole genome shotgun (WGS) entry which is preliminary data.</text>
</comment>
<dbReference type="SUPFAM" id="SSF52540">
    <property type="entry name" value="P-loop containing nucleoside triphosphate hydrolases"/>
    <property type="match status" value="1"/>
</dbReference>
<gene>
    <name evidence="4" type="ORF">HU747_17080</name>
</gene>
<proteinExistence type="predicted"/>
<dbReference type="Pfam" id="PF06414">
    <property type="entry name" value="Zeta_toxin"/>
    <property type="match status" value="1"/>
</dbReference>
<name>A0ABR6V9X2_9PSED</name>
<dbReference type="Gene3D" id="3.40.50.300">
    <property type="entry name" value="P-loop containing nucleotide triphosphate hydrolases"/>
    <property type="match status" value="1"/>
</dbReference>
<dbReference type="InterPro" id="IPR027417">
    <property type="entry name" value="P-loop_NTPase"/>
</dbReference>
<reference evidence="4 5" key="1">
    <citation type="journal article" date="2020" name="Microorganisms">
        <title>Reliable Identification of Environmental Pseudomonas Isolates Using the rpoD Gene.</title>
        <authorList>
            <consortium name="The Broad Institute Genome Sequencing Platform"/>
            <person name="Girard L."/>
            <person name="Lood C."/>
            <person name="Rokni-Zadeh H."/>
            <person name="van Noort V."/>
            <person name="Lavigne R."/>
            <person name="De Mot R."/>
        </authorList>
    </citation>
    <scope>NUCLEOTIDE SEQUENCE [LARGE SCALE GENOMIC DNA]</scope>
    <source>
        <strain evidence="4 5">RW7P2</strain>
    </source>
</reference>
<dbReference type="EMBL" id="JABWRS010000012">
    <property type="protein sequence ID" value="MBC3477303.1"/>
    <property type="molecule type" value="Genomic_DNA"/>
</dbReference>
<organism evidence="4 5">
    <name type="scientific">Pseudomonas taiwanensis</name>
    <dbReference type="NCBI Taxonomy" id="470150"/>
    <lineage>
        <taxon>Bacteria</taxon>
        <taxon>Pseudomonadati</taxon>
        <taxon>Pseudomonadota</taxon>
        <taxon>Gammaproteobacteria</taxon>
        <taxon>Pseudomonadales</taxon>
        <taxon>Pseudomonadaceae</taxon>
        <taxon>Pseudomonas</taxon>
    </lineage>
</organism>
<evidence type="ECO:0000256" key="1">
    <source>
        <dbReference type="ARBA" id="ARBA00022741"/>
    </source>
</evidence>
<dbReference type="PANTHER" id="PTHR39206">
    <property type="entry name" value="SLL8004 PROTEIN"/>
    <property type="match status" value="1"/>
</dbReference>
<evidence type="ECO:0000313" key="4">
    <source>
        <dbReference type="EMBL" id="MBC3477303.1"/>
    </source>
</evidence>
<accession>A0ABR6V9X2</accession>
<keyword evidence="1" id="KW-0547">Nucleotide-binding</keyword>
<evidence type="ECO:0000259" key="3">
    <source>
        <dbReference type="Pfam" id="PF06414"/>
    </source>
</evidence>
<dbReference type="InterPro" id="IPR010488">
    <property type="entry name" value="Zeta_toxin_domain"/>
</dbReference>
<dbReference type="PANTHER" id="PTHR39206:SF1">
    <property type="entry name" value="SLL8004 PROTEIN"/>
    <property type="match status" value="1"/>
</dbReference>
<sequence length="240" mass="26791">MPRLRVFAGPNGSGKSTIKDQVPPNLISTYVNADDIEKEVKASGLLDLAQFNITPTSEELHGFLGPHPLMRKAGLAGTVQDIELHGQKVDFSKVEMNSYYSSVISDFIRNKLLELKESFTFETVMSSADKVRFIELARASGYRTYLYFVATDSVDINISRVANRVSDGGHPVPEDKIRQRYVRSLELLPSAVAASNRAFIFDNSSEQSILLAEITHGTDLRFNVEELPDWFAQAYVDKVI</sequence>